<dbReference type="AlphaFoldDB" id="A0AAQ4DR21"/>
<reference evidence="1 2" key="1">
    <citation type="journal article" date="2023" name="Arcadia Sci">
        <title>De novo assembly of a long-read Amblyomma americanum tick genome.</title>
        <authorList>
            <person name="Chou S."/>
            <person name="Poskanzer K.E."/>
            <person name="Rollins M."/>
            <person name="Thuy-Boun P.S."/>
        </authorList>
    </citation>
    <scope>NUCLEOTIDE SEQUENCE [LARGE SCALE GENOMIC DNA]</scope>
    <source>
        <strain evidence="1">F_SG_1</strain>
        <tissue evidence="1">Salivary glands</tissue>
    </source>
</reference>
<evidence type="ECO:0000313" key="1">
    <source>
        <dbReference type="EMBL" id="KAK8764911.1"/>
    </source>
</evidence>
<dbReference type="EMBL" id="JARKHS020027947">
    <property type="protein sequence ID" value="KAK8764911.1"/>
    <property type="molecule type" value="Genomic_DNA"/>
</dbReference>
<sequence length="90" mass="10415">MARQKIAVSWIAYVMEQHHMKWSHAKTQGAYVSRILLRNKVARLPACLPARPSVCLRGRHVACSFTSVYRLQYVGRTGKMSWKHGDRTFK</sequence>
<proteinExistence type="predicted"/>
<accession>A0AAQ4DR21</accession>
<protein>
    <submittedName>
        <fullName evidence="1">Uncharacterized protein</fullName>
    </submittedName>
</protein>
<dbReference type="Proteomes" id="UP001321473">
    <property type="component" value="Unassembled WGS sequence"/>
</dbReference>
<organism evidence="1 2">
    <name type="scientific">Amblyomma americanum</name>
    <name type="common">Lone star tick</name>
    <dbReference type="NCBI Taxonomy" id="6943"/>
    <lineage>
        <taxon>Eukaryota</taxon>
        <taxon>Metazoa</taxon>
        <taxon>Ecdysozoa</taxon>
        <taxon>Arthropoda</taxon>
        <taxon>Chelicerata</taxon>
        <taxon>Arachnida</taxon>
        <taxon>Acari</taxon>
        <taxon>Parasitiformes</taxon>
        <taxon>Ixodida</taxon>
        <taxon>Ixodoidea</taxon>
        <taxon>Ixodidae</taxon>
        <taxon>Amblyomminae</taxon>
        <taxon>Amblyomma</taxon>
    </lineage>
</organism>
<evidence type="ECO:0000313" key="2">
    <source>
        <dbReference type="Proteomes" id="UP001321473"/>
    </source>
</evidence>
<gene>
    <name evidence="1" type="ORF">V5799_032483</name>
</gene>
<comment type="caution">
    <text evidence="1">The sequence shown here is derived from an EMBL/GenBank/DDBJ whole genome shotgun (WGS) entry which is preliminary data.</text>
</comment>
<name>A0AAQ4DR21_AMBAM</name>
<keyword evidence="2" id="KW-1185">Reference proteome</keyword>